<protein>
    <submittedName>
        <fullName evidence="2">GMP synthase-Glutamine amidotransferase</fullName>
    </submittedName>
</protein>
<dbReference type="InterPro" id="IPR044992">
    <property type="entry name" value="ChyE-like"/>
</dbReference>
<dbReference type="GO" id="GO:0005829">
    <property type="term" value="C:cytosol"/>
    <property type="evidence" value="ECO:0007669"/>
    <property type="project" value="TreeGrafter"/>
</dbReference>
<proteinExistence type="predicted"/>
<dbReference type="InterPro" id="IPR017926">
    <property type="entry name" value="GATASE"/>
</dbReference>
<dbReference type="PANTHER" id="PTHR42695">
    <property type="entry name" value="GLUTAMINE AMIDOTRANSFERASE YLR126C-RELATED"/>
    <property type="match status" value="1"/>
</dbReference>
<dbReference type="Gene3D" id="3.40.50.880">
    <property type="match status" value="1"/>
</dbReference>
<dbReference type="PROSITE" id="PS51273">
    <property type="entry name" value="GATASE_TYPE_1"/>
    <property type="match status" value="1"/>
</dbReference>
<dbReference type="GO" id="GO:0016740">
    <property type="term" value="F:transferase activity"/>
    <property type="evidence" value="ECO:0007669"/>
    <property type="project" value="UniProtKB-KW"/>
</dbReference>
<dbReference type="Pfam" id="PF00117">
    <property type="entry name" value="GATase"/>
    <property type="match status" value="1"/>
</dbReference>
<dbReference type="Proteomes" id="UP000190460">
    <property type="component" value="Unassembled WGS sequence"/>
</dbReference>
<dbReference type="STRING" id="92487.SAMN02745130_02835"/>
<dbReference type="AlphaFoldDB" id="A0A1T4XEU0"/>
<evidence type="ECO:0000313" key="3">
    <source>
        <dbReference type="Proteomes" id="UP000190460"/>
    </source>
</evidence>
<dbReference type="SUPFAM" id="SSF52317">
    <property type="entry name" value="Class I glutamine amidotransferase-like"/>
    <property type="match status" value="1"/>
</dbReference>
<dbReference type="CDD" id="cd01741">
    <property type="entry name" value="GATase1_1"/>
    <property type="match status" value="1"/>
</dbReference>
<accession>A0A1T4XEU0</accession>
<organism evidence="2 3">
    <name type="scientific">Thiothrix eikelboomii</name>
    <dbReference type="NCBI Taxonomy" id="92487"/>
    <lineage>
        <taxon>Bacteria</taxon>
        <taxon>Pseudomonadati</taxon>
        <taxon>Pseudomonadota</taxon>
        <taxon>Gammaproteobacteria</taxon>
        <taxon>Thiotrichales</taxon>
        <taxon>Thiotrichaceae</taxon>
        <taxon>Thiothrix</taxon>
    </lineage>
</organism>
<dbReference type="RefSeq" id="WP_078923288.1">
    <property type="nucleotide sequence ID" value="NZ_FUYB01000016.1"/>
</dbReference>
<keyword evidence="3" id="KW-1185">Reference proteome</keyword>
<keyword evidence="2" id="KW-0315">Glutamine amidotransferase</keyword>
<evidence type="ECO:0000259" key="1">
    <source>
        <dbReference type="Pfam" id="PF00117"/>
    </source>
</evidence>
<gene>
    <name evidence="2" type="ORF">SAMN02745130_02835</name>
</gene>
<sequence length="239" mass="26925">MLIGILETGRPPEELKIAYGSYADMFKRLLGEADNQFEFRVYAVLDEQLPSSPHECEAWLVTGSRHGVYENLPWMLKLQDFIRAVWQAERPMIGICFGHQVIAAALGGRVEKSTKGWGVGLQEYTIKQPQAWMGEQYHFTLNAMHQDQVVELPAKAEVFASSEFCEYAGLVYGGRILTFQGHPEFSTDFEEDLLKLRRGTVIPTLIADQALSDLEQAEVKPEAHSGEWMAKFLKQATGV</sequence>
<dbReference type="PANTHER" id="PTHR42695:SF5">
    <property type="entry name" value="GLUTAMINE AMIDOTRANSFERASE YLR126C-RELATED"/>
    <property type="match status" value="1"/>
</dbReference>
<evidence type="ECO:0000313" key="2">
    <source>
        <dbReference type="EMBL" id="SKA87541.1"/>
    </source>
</evidence>
<keyword evidence="2" id="KW-0808">Transferase</keyword>
<name>A0A1T4XEU0_9GAMM</name>
<dbReference type="InterPro" id="IPR029062">
    <property type="entry name" value="Class_I_gatase-like"/>
</dbReference>
<feature type="domain" description="Glutamine amidotransferase" evidence="1">
    <location>
        <begin position="79"/>
        <end position="187"/>
    </location>
</feature>
<dbReference type="OrthoDB" id="9813383at2"/>
<dbReference type="EMBL" id="FUYB01000016">
    <property type="protein sequence ID" value="SKA87541.1"/>
    <property type="molecule type" value="Genomic_DNA"/>
</dbReference>
<reference evidence="2 3" key="1">
    <citation type="submission" date="2017-02" db="EMBL/GenBank/DDBJ databases">
        <authorList>
            <person name="Peterson S.W."/>
        </authorList>
    </citation>
    <scope>NUCLEOTIDE SEQUENCE [LARGE SCALE GENOMIC DNA]</scope>
    <source>
        <strain evidence="2 3">ATCC 49788</strain>
    </source>
</reference>